<dbReference type="InterPro" id="IPR007487">
    <property type="entry name" value="ABC_transpt-TYRBP-like"/>
</dbReference>
<reference evidence="1" key="1">
    <citation type="submission" date="2021-06" db="EMBL/GenBank/DDBJ databases">
        <authorList>
            <person name="Nardi T."/>
            <person name="Nardi T."/>
        </authorList>
    </citation>
    <scope>NUCLEOTIDE SEQUENCE</scope>
</reference>
<dbReference type="PANTHER" id="PTHR35271">
    <property type="entry name" value="ABC TRANSPORTER, SUBSTRATE-BINDING LIPOPROTEIN-RELATED"/>
    <property type="match status" value="1"/>
</dbReference>
<protein>
    <submittedName>
        <fullName evidence="1">ABC transporter substrate-binding protein</fullName>
    </submittedName>
</protein>
<comment type="caution">
    <text evidence="1">The sequence shown here is derived from an EMBL/GenBank/DDBJ whole genome shotgun (WGS) entry which is preliminary data.</text>
</comment>
<gene>
    <name evidence="1" type="ORF">MHYMCMPASI_00868</name>
</gene>
<dbReference type="Gene3D" id="3.40.50.2300">
    <property type="match status" value="2"/>
</dbReference>
<dbReference type="Pfam" id="PF04392">
    <property type="entry name" value="ABC_sub_bind"/>
    <property type="match status" value="1"/>
</dbReference>
<dbReference type="AlphaFoldDB" id="A0A8S4C1R1"/>
<accession>A0A8S4C1R1</accession>
<dbReference type="InterPro" id="IPR028082">
    <property type="entry name" value="Peripla_BP_I"/>
</dbReference>
<dbReference type="Proteomes" id="UP000837675">
    <property type="component" value="Unassembled WGS sequence"/>
</dbReference>
<dbReference type="SUPFAM" id="SSF53822">
    <property type="entry name" value="Periplasmic binding protein-like I"/>
    <property type="match status" value="1"/>
</dbReference>
<dbReference type="CDD" id="cd06325">
    <property type="entry name" value="PBP1_ABC_unchar_transporter"/>
    <property type="match status" value="1"/>
</dbReference>
<evidence type="ECO:0000313" key="2">
    <source>
        <dbReference type="Proteomes" id="UP000837675"/>
    </source>
</evidence>
<name>A0A8S4C1R1_9ACAR</name>
<dbReference type="EMBL" id="CAJVAF010000315">
    <property type="protein sequence ID" value="CAG7596359.1"/>
    <property type="molecule type" value="Genomic_DNA"/>
</dbReference>
<keyword evidence="2" id="KW-1185">Reference proteome</keyword>
<sequence>MALQIGKRVTTTRPKLIVAIGTIAAQAFLKNDQIPIIFSSVTDPVSAGLIKDLKETATNFTGVSNMINIEPQLKLIVDILPHAKKIGVIYNSTEANSMEILRRVKKAAGNFNLEILEAVILSSNDMIIATQSLINKRIDAIFISNDNAVLSSIQGITKIASSFMVPVFCSDVDTIKNGVLAAFGPDQYKIGVQTGKIIEKVLLGKKTTYEIPVEFPEKIELKINMKVAKDLKIKIDKNILSIASEVIE</sequence>
<organism evidence="1 2">
    <name type="scientific">Hyalomma marginatum</name>
    <dbReference type="NCBI Taxonomy" id="34627"/>
    <lineage>
        <taxon>Eukaryota</taxon>
        <taxon>Metazoa</taxon>
        <taxon>Ecdysozoa</taxon>
        <taxon>Arthropoda</taxon>
        <taxon>Chelicerata</taxon>
        <taxon>Arachnida</taxon>
        <taxon>Acari</taxon>
        <taxon>Parasitiformes</taxon>
        <taxon>Ixodida</taxon>
        <taxon>Ixodoidea</taxon>
        <taxon>Ixodidae</taxon>
        <taxon>Hyalomminae</taxon>
        <taxon>Hyalomma</taxon>
    </lineage>
</organism>
<evidence type="ECO:0000313" key="1">
    <source>
        <dbReference type="EMBL" id="CAG7596359.1"/>
    </source>
</evidence>
<proteinExistence type="predicted"/>
<dbReference type="PANTHER" id="PTHR35271:SF1">
    <property type="entry name" value="ABC TRANSPORTER, SUBSTRATE-BINDING LIPOPROTEIN"/>
    <property type="match status" value="1"/>
</dbReference>